<dbReference type="RefSeq" id="WP_379047563.1">
    <property type="nucleotide sequence ID" value="NZ_JBHSKW010000067.1"/>
</dbReference>
<comment type="caution">
    <text evidence="1">The sequence shown here is derived from an EMBL/GenBank/DDBJ whole genome shotgun (WGS) entry which is preliminary data.</text>
</comment>
<dbReference type="Proteomes" id="UP001597546">
    <property type="component" value="Unassembled WGS sequence"/>
</dbReference>
<name>A0ABW5TQJ9_9SPHI</name>
<dbReference type="EMBL" id="JBHULV010000023">
    <property type="protein sequence ID" value="MFD2731527.1"/>
    <property type="molecule type" value="Genomic_DNA"/>
</dbReference>
<accession>A0ABW5TQJ9</accession>
<sequence length="380" mass="44212">MYKKYIVSGVSPGPAGVGRVVEYLKEHSLNTLFLLPPSGRIVLLKKAIKSFQISLIIKGLLEFYSYIIKNYIFKWKLKYIKNKNIIILHPQTIGFKTVMRLIDRNNVTIYIMDNSFFCIKSYNYNEILKSSCVLCLNMEYRNSEKYNCTPYPINYSYSEYYDFLDFLKDKSHKLRFLTQSKGQTELLKKQFGELIQTQEIGLLTSDLFQDDVILKNEFENFDIVFHGDASLAKGGLYVFELAKHLSQYTFLFPFLTEIHDIPENVTFKKMNWNTGLKEYIINSKLTFCPSIWAAPIEGSVLKTLKLSIPLAVFNTEFAFSNEIDDDAVIKLSGDLRKDISIIDDFLKLKKEDRLIKGAKGKEYILNKINKMTENFNHTFR</sequence>
<gene>
    <name evidence="1" type="ORF">ACFSSE_07400</name>
</gene>
<reference evidence="2" key="1">
    <citation type="journal article" date="2019" name="Int. J. Syst. Evol. Microbiol.">
        <title>The Global Catalogue of Microorganisms (GCM) 10K type strain sequencing project: providing services to taxonomists for standard genome sequencing and annotation.</title>
        <authorList>
            <consortium name="The Broad Institute Genomics Platform"/>
            <consortium name="The Broad Institute Genome Sequencing Center for Infectious Disease"/>
            <person name="Wu L."/>
            <person name="Ma J."/>
        </authorList>
    </citation>
    <scope>NUCLEOTIDE SEQUENCE [LARGE SCALE GENOMIC DNA]</scope>
    <source>
        <strain evidence="2">KCTC 42456</strain>
    </source>
</reference>
<keyword evidence="2" id="KW-1185">Reference proteome</keyword>
<organism evidence="1 2">
    <name type="scientific">Pedobacter alpinus</name>
    <dbReference type="NCBI Taxonomy" id="1590643"/>
    <lineage>
        <taxon>Bacteria</taxon>
        <taxon>Pseudomonadati</taxon>
        <taxon>Bacteroidota</taxon>
        <taxon>Sphingobacteriia</taxon>
        <taxon>Sphingobacteriales</taxon>
        <taxon>Sphingobacteriaceae</taxon>
        <taxon>Pedobacter</taxon>
    </lineage>
</organism>
<proteinExistence type="predicted"/>
<evidence type="ECO:0000313" key="1">
    <source>
        <dbReference type="EMBL" id="MFD2731527.1"/>
    </source>
</evidence>
<protein>
    <submittedName>
        <fullName evidence="1">Uncharacterized protein</fullName>
    </submittedName>
</protein>
<evidence type="ECO:0000313" key="2">
    <source>
        <dbReference type="Proteomes" id="UP001597546"/>
    </source>
</evidence>